<dbReference type="GO" id="GO:0016491">
    <property type="term" value="F:oxidoreductase activity"/>
    <property type="evidence" value="ECO:0007669"/>
    <property type="project" value="UniProtKB-KW"/>
</dbReference>
<dbReference type="PANTHER" id="PTHR43115">
    <property type="entry name" value="DEHYDROGENASE/REDUCTASE SDR FAMILY MEMBER 11"/>
    <property type="match status" value="1"/>
</dbReference>
<gene>
    <name evidence="3" type="ORF">ACAOBT_LOCUS29361</name>
</gene>
<dbReference type="AlphaFoldDB" id="A0A9P0M782"/>
<accession>A0A9P0M782</accession>
<dbReference type="OrthoDB" id="1933717at2759"/>
<protein>
    <submittedName>
        <fullName evidence="3">Uncharacterized protein</fullName>
    </submittedName>
</protein>
<dbReference type="PANTHER" id="PTHR43115:SF4">
    <property type="entry name" value="DEHYDROGENASE_REDUCTASE SDR FAMILY MEMBER 11"/>
    <property type="match status" value="1"/>
</dbReference>
<reference evidence="3" key="1">
    <citation type="submission" date="2022-03" db="EMBL/GenBank/DDBJ databases">
        <authorList>
            <person name="Sayadi A."/>
        </authorList>
    </citation>
    <scope>NUCLEOTIDE SEQUENCE</scope>
</reference>
<keyword evidence="4" id="KW-1185">Reference proteome</keyword>
<sequence length="97" mass="10129">MVLSMDRWVDKVAIVTGASSGIGKAIAERLVEQGMKSISPGLVDTEIVAGLDLSITTGGPPSLKSEDIADAIEYALSTPPHVQVHEIMIWPTGALSS</sequence>
<keyword evidence="2" id="KW-0560">Oxidoreductase</keyword>
<organism evidence="3 4">
    <name type="scientific">Acanthoscelides obtectus</name>
    <name type="common">Bean weevil</name>
    <name type="synonym">Bruchus obtectus</name>
    <dbReference type="NCBI Taxonomy" id="200917"/>
    <lineage>
        <taxon>Eukaryota</taxon>
        <taxon>Metazoa</taxon>
        <taxon>Ecdysozoa</taxon>
        <taxon>Arthropoda</taxon>
        <taxon>Hexapoda</taxon>
        <taxon>Insecta</taxon>
        <taxon>Pterygota</taxon>
        <taxon>Neoptera</taxon>
        <taxon>Endopterygota</taxon>
        <taxon>Coleoptera</taxon>
        <taxon>Polyphaga</taxon>
        <taxon>Cucujiformia</taxon>
        <taxon>Chrysomeloidea</taxon>
        <taxon>Chrysomelidae</taxon>
        <taxon>Bruchinae</taxon>
        <taxon>Bruchini</taxon>
        <taxon>Acanthoscelides</taxon>
    </lineage>
</organism>
<evidence type="ECO:0000256" key="2">
    <source>
        <dbReference type="ARBA" id="ARBA00023002"/>
    </source>
</evidence>
<dbReference type="InterPro" id="IPR036291">
    <property type="entry name" value="NAD(P)-bd_dom_sf"/>
</dbReference>
<dbReference type="EMBL" id="CAKOFQ010007714">
    <property type="protein sequence ID" value="CAH2006894.1"/>
    <property type="molecule type" value="Genomic_DNA"/>
</dbReference>
<dbReference type="Proteomes" id="UP001152888">
    <property type="component" value="Unassembled WGS sequence"/>
</dbReference>
<name>A0A9P0M782_ACAOB</name>
<dbReference type="Gene3D" id="3.40.50.720">
    <property type="entry name" value="NAD(P)-binding Rossmann-like Domain"/>
    <property type="match status" value="1"/>
</dbReference>
<dbReference type="Pfam" id="PF00106">
    <property type="entry name" value="adh_short"/>
    <property type="match status" value="1"/>
</dbReference>
<dbReference type="InterPro" id="IPR002347">
    <property type="entry name" value="SDR_fam"/>
</dbReference>
<comment type="caution">
    <text evidence="3">The sequence shown here is derived from an EMBL/GenBank/DDBJ whole genome shotgun (WGS) entry which is preliminary data.</text>
</comment>
<proteinExistence type="inferred from homology"/>
<evidence type="ECO:0000313" key="3">
    <source>
        <dbReference type="EMBL" id="CAH2006894.1"/>
    </source>
</evidence>
<dbReference type="SUPFAM" id="SSF51735">
    <property type="entry name" value="NAD(P)-binding Rossmann-fold domains"/>
    <property type="match status" value="1"/>
</dbReference>
<evidence type="ECO:0000256" key="1">
    <source>
        <dbReference type="ARBA" id="ARBA00006484"/>
    </source>
</evidence>
<comment type="similarity">
    <text evidence="1">Belongs to the short-chain dehydrogenases/reductases (SDR) family.</text>
</comment>
<dbReference type="PRINTS" id="PR00081">
    <property type="entry name" value="GDHRDH"/>
</dbReference>
<evidence type="ECO:0000313" key="4">
    <source>
        <dbReference type="Proteomes" id="UP001152888"/>
    </source>
</evidence>